<feature type="transmembrane region" description="Helical" evidence="1">
    <location>
        <begin position="104"/>
        <end position="122"/>
    </location>
</feature>
<gene>
    <name evidence="2" type="ORF">AGLY_015056</name>
</gene>
<dbReference type="EMBL" id="VYZN01000065">
    <property type="protein sequence ID" value="KAE9525006.1"/>
    <property type="molecule type" value="Genomic_DNA"/>
</dbReference>
<keyword evidence="1" id="KW-1133">Transmembrane helix</keyword>
<sequence>MKNKTRIINLGCVLGNNLKYYFKFCFKKEFTIKLYTIRKAESMGRGKLPNNKWIYLNYFQKNEKTQSDGKTGIFTQNQFSTKSIFLYNCNSKTNHYKYLNFHEMFMLALSIHIFFFFFEISIKKIENLIQNLVQVFLNRFKFKFLQKFIYSEVKKFNTKCSISFPSNNYRENSSIISHVMITIYPQTIFNICYDSKSINRRYLKISPHLNSNIKKIVEIMNICKLFCIWLTITIKKVERWPIKKNKHIPVVLIGLHNFMNSVHECTMWVLIQMIKTKATFFFTHDLLYIFEVHSIPSVQQSVTNLTILFIFK</sequence>
<comment type="caution">
    <text evidence="2">The sequence shown here is derived from an EMBL/GenBank/DDBJ whole genome shotgun (WGS) entry which is preliminary data.</text>
</comment>
<protein>
    <submittedName>
        <fullName evidence="2">Uncharacterized protein</fullName>
    </submittedName>
</protein>
<keyword evidence="1" id="KW-0812">Transmembrane</keyword>
<feature type="non-terminal residue" evidence="2">
    <location>
        <position position="312"/>
    </location>
</feature>
<accession>A0A6G0T2Z1</accession>
<evidence type="ECO:0000313" key="2">
    <source>
        <dbReference type="EMBL" id="KAE9525006.1"/>
    </source>
</evidence>
<dbReference type="AlphaFoldDB" id="A0A6G0T2Z1"/>
<keyword evidence="1" id="KW-0472">Membrane</keyword>
<evidence type="ECO:0000313" key="3">
    <source>
        <dbReference type="Proteomes" id="UP000475862"/>
    </source>
</evidence>
<dbReference type="Proteomes" id="UP000475862">
    <property type="component" value="Unassembled WGS sequence"/>
</dbReference>
<keyword evidence="3" id="KW-1185">Reference proteome</keyword>
<name>A0A6G0T2Z1_APHGL</name>
<evidence type="ECO:0000256" key="1">
    <source>
        <dbReference type="SAM" id="Phobius"/>
    </source>
</evidence>
<proteinExistence type="predicted"/>
<organism evidence="2 3">
    <name type="scientific">Aphis glycines</name>
    <name type="common">Soybean aphid</name>
    <dbReference type="NCBI Taxonomy" id="307491"/>
    <lineage>
        <taxon>Eukaryota</taxon>
        <taxon>Metazoa</taxon>
        <taxon>Ecdysozoa</taxon>
        <taxon>Arthropoda</taxon>
        <taxon>Hexapoda</taxon>
        <taxon>Insecta</taxon>
        <taxon>Pterygota</taxon>
        <taxon>Neoptera</taxon>
        <taxon>Paraneoptera</taxon>
        <taxon>Hemiptera</taxon>
        <taxon>Sternorrhyncha</taxon>
        <taxon>Aphidomorpha</taxon>
        <taxon>Aphidoidea</taxon>
        <taxon>Aphididae</taxon>
        <taxon>Aphidini</taxon>
        <taxon>Aphis</taxon>
        <taxon>Aphis</taxon>
    </lineage>
</organism>
<reference evidence="2 3" key="1">
    <citation type="submission" date="2019-08" db="EMBL/GenBank/DDBJ databases">
        <title>The genome of the soybean aphid Biotype 1, its phylome, world population structure and adaptation to the North American continent.</title>
        <authorList>
            <person name="Giordano R."/>
            <person name="Donthu R.K."/>
            <person name="Hernandez A.G."/>
            <person name="Wright C.L."/>
            <person name="Zimin A.V."/>
        </authorList>
    </citation>
    <scope>NUCLEOTIDE SEQUENCE [LARGE SCALE GENOMIC DNA]</scope>
    <source>
        <tissue evidence="2">Whole aphids</tissue>
    </source>
</reference>